<sequence>MGPPIYSRAISSSHANRSSSADVNSQFSTSLQSSSNAQNLPIPTSPSHPNSPSTLNVIFDPDAHIIDDAIDSHVPPLLEQHSYQCVMQPMAWQQRTQGTVPNAHMVFTSHLPLSIPFLYTFPHILLEDTSVPARRYARDPLLTYEEISRYLQAISSNASPRDIGQAVPDRYKTPFYPMTISTFLRLCSNFILDNGRLCDRESGFPIAQHDPYATYKRHVERWRANPFRANMFNESPKSFNSSLQLELGLYFTDGLVFAEHFLGTQQLPFHHEFGSLIDKPFLPFS</sequence>
<proteinExistence type="predicted"/>
<evidence type="ECO:0000313" key="3">
    <source>
        <dbReference type="Proteomes" id="UP001383192"/>
    </source>
</evidence>
<dbReference type="Proteomes" id="UP001383192">
    <property type="component" value="Unassembled WGS sequence"/>
</dbReference>
<evidence type="ECO:0000256" key="1">
    <source>
        <dbReference type="SAM" id="MobiDB-lite"/>
    </source>
</evidence>
<feature type="region of interest" description="Disordered" evidence="1">
    <location>
        <begin position="1"/>
        <end position="54"/>
    </location>
</feature>
<comment type="caution">
    <text evidence="2">The sequence shown here is derived from an EMBL/GenBank/DDBJ whole genome shotgun (WGS) entry which is preliminary data.</text>
</comment>
<keyword evidence="3" id="KW-1185">Reference proteome</keyword>
<reference evidence="2 3" key="1">
    <citation type="submission" date="2024-01" db="EMBL/GenBank/DDBJ databases">
        <title>A draft genome for a cacao thread blight-causing isolate of Paramarasmius palmivorus.</title>
        <authorList>
            <person name="Baruah I.K."/>
            <person name="Bukari Y."/>
            <person name="Amoako-Attah I."/>
            <person name="Meinhardt L.W."/>
            <person name="Bailey B.A."/>
            <person name="Cohen S.P."/>
        </authorList>
    </citation>
    <scope>NUCLEOTIDE SEQUENCE [LARGE SCALE GENOMIC DNA]</scope>
    <source>
        <strain evidence="2 3">GH-12</strain>
    </source>
</reference>
<feature type="compositionally biased region" description="Low complexity" evidence="1">
    <location>
        <begin position="7"/>
        <end position="53"/>
    </location>
</feature>
<protein>
    <submittedName>
        <fullName evidence="2">Uncharacterized protein</fullName>
    </submittedName>
</protein>
<name>A0AAW0B3L6_9AGAR</name>
<accession>A0AAW0B3L6</accession>
<dbReference type="EMBL" id="JAYKXP010000198">
    <property type="protein sequence ID" value="KAK7019786.1"/>
    <property type="molecule type" value="Genomic_DNA"/>
</dbReference>
<evidence type="ECO:0000313" key="2">
    <source>
        <dbReference type="EMBL" id="KAK7019786.1"/>
    </source>
</evidence>
<dbReference type="AlphaFoldDB" id="A0AAW0B3L6"/>
<gene>
    <name evidence="2" type="ORF">VNI00_017926</name>
</gene>
<organism evidence="2 3">
    <name type="scientific">Paramarasmius palmivorus</name>
    <dbReference type="NCBI Taxonomy" id="297713"/>
    <lineage>
        <taxon>Eukaryota</taxon>
        <taxon>Fungi</taxon>
        <taxon>Dikarya</taxon>
        <taxon>Basidiomycota</taxon>
        <taxon>Agaricomycotina</taxon>
        <taxon>Agaricomycetes</taxon>
        <taxon>Agaricomycetidae</taxon>
        <taxon>Agaricales</taxon>
        <taxon>Marasmiineae</taxon>
        <taxon>Marasmiaceae</taxon>
        <taxon>Paramarasmius</taxon>
    </lineage>
</organism>